<organism evidence="1 2">
    <name type="scientific">Dyella halodurans</name>
    <dbReference type="NCBI Taxonomy" id="1920171"/>
    <lineage>
        <taxon>Bacteria</taxon>
        <taxon>Pseudomonadati</taxon>
        <taxon>Pseudomonadota</taxon>
        <taxon>Gammaproteobacteria</taxon>
        <taxon>Lysobacterales</taxon>
        <taxon>Rhodanobacteraceae</taxon>
        <taxon>Dyella</taxon>
    </lineage>
</organism>
<comment type="caution">
    <text evidence="1">The sequence shown here is derived from an EMBL/GenBank/DDBJ whole genome shotgun (WGS) entry which is preliminary data.</text>
</comment>
<dbReference type="SUPFAM" id="SSF53756">
    <property type="entry name" value="UDP-Glycosyltransferase/glycogen phosphorylase"/>
    <property type="match status" value="1"/>
</dbReference>
<dbReference type="GO" id="GO:0016757">
    <property type="term" value="F:glycosyltransferase activity"/>
    <property type="evidence" value="ECO:0007669"/>
    <property type="project" value="UniProtKB-KW"/>
</dbReference>
<dbReference type="Proteomes" id="UP001595961">
    <property type="component" value="Unassembled WGS sequence"/>
</dbReference>
<dbReference type="PANTHER" id="PTHR12526">
    <property type="entry name" value="GLYCOSYLTRANSFERASE"/>
    <property type="match status" value="1"/>
</dbReference>
<dbReference type="RefSeq" id="WP_266148189.1">
    <property type="nucleotide sequence ID" value="NZ_CP064028.1"/>
</dbReference>
<accession>A0ABV9C6Q5</accession>
<evidence type="ECO:0000313" key="1">
    <source>
        <dbReference type="EMBL" id="MFC4528481.1"/>
    </source>
</evidence>
<sequence length="317" mass="34224">MSLLSPSRLTDWPAIVKTLAAMRAETFAANSDGRVGHVLAFWVLPSGWAAMGVSRRFGVPYSLWALGSDIWSLGRIPGIRTVLKHVIGGASFRFADGLRLGDDAEQISGHPFAFLPSARRLNKLRAQPLASSPPFRFLFLGRWHVNKGIDLLLEALTLLDDGAWARISEVHIAGGGPLEELVRCRVDDLLRKGRPVRLSGFLGREAAEDALGNADFLLLPSRVESIPVVFSDAMKMQLPVVSMPVGDLPGLISEYGVGVLANAISAPAFAQAVEGALSMSPDQLRASMLECARRFSIDVDDLCRRFGLVDSPSRGAV</sequence>
<dbReference type="EC" id="2.4.-.-" evidence="1"/>
<dbReference type="Gene3D" id="3.40.50.2000">
    <property type="entry name" value="Glycogen Phosphorylase B"/>
    <property type="match status" value="2"/>
</dbReference>
<dbReference type="Pfam" id="PF13692">
    <property type="entry name" value="Glyco_trans_1_4"/>
    <property type="match status" value="1"/>
</dbReference>
<dbReference type="EMBL" id="JBHSGA010000020">
    <property type="protein sequence ID" value="MFC4528481.1"/>
    <property type="molecule type" value="Genomic_DNA"/>
</dbReference>
<gene>
    <name evidence="1" type="ORF">ACFO5W_17695</name>
</gene>
<reference evidence="2" key="1">
    <citation type="journal article" date="2019" name="Int. J. Syst. Evol. Microbiol.">
        <title>The Global Catalogue of Microorganisms (GCM) 10K type strain sequencing project: providing services to taxonomists for standard genome sequencing and annotation.</title>
        <authorList>
            <consortium name="The Broad Institute Genomics Platform"/>
            <consortium name="The Broad Institute Genome Sequencing Center for Infectious Disease"/>
            <person name="Wu L."/>
            <person name="Ma J."/>
        </authorList>
    </citation>
    <scope>NUCLEOTIDE SEQUENCE [LARGE SCALE GENOMIC DNA]</scope>
    <source>
        <strain evidence="2">CCM 4481</strain>
    </source>
</reference>
<protein>
    <submittedName>
        <fullName evidence="1">Glycosyltransferase</fullName>
        <ecNumber evidence="1">2.4.-.-</ecNumber>
    </submittedName>
</protein>
<evidence type="ECO:0000313" key="2">
    <source>
        <dbReference type="Proteomes" id="UP001595961"/>
    </source>
</evidence>
<name>A0ABV9C6Q5_9GAMM</name>
<keyword evidence="1" id="KW-0808">Transferase</keyword>
<keyword evidence="2" id="KW-1185">Reference proteome</keyword>
<proteinExistence type="predicted"/>
<keyword evidence="1" id="KW-0328">Glycosyltransferase</keyword>